<dbReference type="EMBL" id="KI913959">
    <property type="protein sequence ID" value="ETW03742.1"/>
    <property type="molecule type" value="Genomic_DNA"/>
</dbReference>
<reference evidence="2" key="1">
    <citation type="submission" date="2013-12" db="EMBL/GenBank/DDBJ databases">
        <title>The Genome Sequence of Aphanomyces invadans NJM9701.</title>
        <authorList>
            <consortium name="The Broad Institute Genomics Platform"/>
            <person name="Russ C."/>
            <person name="Tyler B."/>
            <person name="van West P."/>
            <person name="Dieguez-Uribeondo J."/>
            <person name="Young S.K."/>
            <person name="Zeng Q."/>
            <person name="Gargeya S."/>
            <person name="Fitzgerald M."/>
            <person name="Abouelleil A."/>
            <person name="Alvarado L."/>
            <person name="Chapman S.B."/>
            <person name="Gainer-Dewar J."/>
            <person name="Goldberg J."/>
            <person name="Griggs A."/>
            <person name="Gujja S."/>
            <person name="Hansen M."/>
            <person name="Howarth C."/>
            <person name="Imamovic A."/>
            <person name="Ireland A."/>
            <person name="Larimer J."/>
            <person name="McCowan C."/>
            <person name="Murphy C."/>
            <person name="Pearson M."/>
            <person name="Poon T.W."/>
            <person name="Priest M."/>
            <person name="Roberts A."/>
            <person name="Saif S."/>
            <person name="Shea T."/>
            <person name="Sykes S."/>
            <person name="Wortman J."/>
            <person name="Nusbaum C."/>
            <person name="Birren B."/>
        </authorList>
    </citation>
    <scope>NUCLEOTIDE SEQUENCE [LARGE SCALE GENOMIC DNA]</scope>
    <source>
        <strain evidence="2">NJM9701</strain>
    </source>
</reference>
<feature type="region of interest" description="Disordered" evidence="1">
    <location>
        <begin position="81"/>
        <end position="108"/>
    </location>
</feature>
<evidence type="ECO:0000256" key="1">
    <source>
        <dbReference type="SAM" id="MobiDB-lite"/>
    </source>
</evidence>
<proteinExistence type="predicted"/>
<dbReference type="RefSeq" id="XP_008867971.1">
    <property type="nucleotide sequence ID" value="XM_008869749.1"/>
</dbReference>
<dbReference type="GeneID" id="20082161"/>
<organism evidence="2">
    <name type="scientific">Aphanomyces invadans</name>
    <dbReference type="NCBI Taxonomy" id="157072"/>
    <lineage>
        <taxon>Eukaryota</taxon>
        <taxon>Sar</taxon>
        <taxon>Stramenopiles</taxon>
        <taxon>Oomycota</taxon>
        <taxon>Saprolegniomycetes</taxon>
        <taxon>Saprolegniales</taxon>
        <taxon>Verrucalvaceae</taxon>
        <taxon>Aphanomyces</taxon>
    </lineage>
</organism>
<evidence type="ECO:0000313" key="2">
    <source>
        <dbReference type="EMBL" id="ETW03742.1"/>
    </source>
</evidence>
<protein>
    <submittedName>
        <fullName evidence="2">Uncharacterized protein</fullName>
    </submittedName>
</protein>
<accession>A0A024UCX7</accession>
<dbReference type="AlphaFoldDB" id="A0A024UCX7"/>
<name>A0A024UCX7_9STRA</name>
<gene>
    <name evidence="2" type="ORF">H310_05111</name>
</gene>
<sequence length="108" mass="12061">MVHRSSTTSWTWGSFLFLNTRNANDPSWNACCSEPTWTGLTSRDVVAAALCNVSFDEVLPSSLASKQHRCMRDQSPYQPLYSSTHVGKAAHPRGSHAPAISRRREIDR</sequence>
<dbReference type="VEuPathDB" id="FungiDB:H310_05111"/>